<organism evidence="8 9">
    <name type="scientific">Alectura lathami</name>
    <name type="common">Australian brush turkey</name>
    <dbReference type="NCBI Taxonomy" id="81907"/>
    <lineage>
        <taxon>Eukaryota</taxon>
        <taxon>Metazoa</taxon>
        <taxon>Chordata</taxon>
        <taxon>Craniata</taxon>
        <taxon>Vertebrata</taxon>
        <taxon>Euteleostomi</taxon>
        <taxon>Archelosauria</taxon>
        <taxon>Archosauria</taxon>
        <taxon>Dinosauria</taxon>
        <taxon>Saurischia</taxon>
        <taxon>Theropoda</taxon>
        <taxon>Coelurosauria</taxon>
        <taxon>Aves</taxon>
        <taxon>Neognathae</taxon>
        <taxon>Galloanserae</taxon>
        <taxon>Galliformes</taxon>
        <taxon>Megapodiidae</taxon>
        <taxon>Alectura</taxon>
    </lineage>
</organism>
<evidence type="ECO:0000256" key="5">
    <source>
        <dbReference type="ARBA" id="ARBA00023054"/>
    </source>
</evidence>
<name>A0A7L0WPY0_ALELA</name>
<keyword evidence="9" id="KW-1185">Reference proteome</keyword>
<evidence type="ECO:0000256" key="4">
    <source>
        <dbReference type="ARBA" id="ARBA00022490"/>
    </source>
</evidence>
<evidence type="ECO:0000256" key="2">
    <source>
        <dbReference type="ARBA" id="ARBA00008975"/>
    </source>
</evidence>
<dbReference type="PANTHER" id="PTHR22419:SF2">
    <property type="entry name" value="COILED-COIL DOMAIN-CONTAINING PROTEIN 172"/>
    <property type="match status" value="1"/>
</dbReference>
<evidence type="ECO:0000256" key="1">
    <source>
        <dbReference type="ARBA" id="ARBA00004496"/>
    </source>
</evidence>
<dbReference type="InterPro" id="IPR029618">
    <property type="entry name" value="CCDC172"/>
</dbReference>
<dbReference type="EMBL" id="VXAV01009644">
    <property type="protein sequence ID" value="NXL93269.1"/>
    <property type="molecule type" value="Genomic_DNA"/>
</dbReference>
<evidence type="ECO:0000256" key="6">
    <source>
        <dbReference type="SAM" id="Coils"/>
    </source>
</evidence>
<dbReference type="Proteomes" id="UP000562322">
    <property type="component" value="Unassembled WGS sequence"/>
</dbReference>
<feature type="non-terminal residue" evidence="8">
    <location>
        <position position="1"/>
    </location>
</feature>
<keyword evidence="5 6" id="KW-0175">Coiled coil</keyword>
<reference evidence="8 9" key="1">
    <citation type="submission" date="2019-09" db="EMBL/GenBank/DDBJ databases">
        <title>Bird 10,000 Genomes (B10K) Project - Family phase.</title>
        <authorList>
            <person name="Zhang G."/>
        </authorList>
    </citation>
    <scope>NUCLEOTIDE SEQUENCE [LARGE SCALE GENOMIC DNA]</scope>
    <source>
        <strain evidence="8">B10K-DU-001-39</strain>
        <tissue evidence="8">Muscle</tissue>
    </source>
</reference>
<dbReference type="AlphaFoldDB" id="A0A7L0WPY0"/>
<evidence type="ECO:0000313" key="9">
    <source>
        <dbReference type="Proteomes" id="UP000562322"/>
    </source>
</evidence>
<dbReference type="GO" id="GO:0005737">
    <property type="term" value="C:cytoplasm"/>
    <property type="evidence" value="ECO:0007669"/>
    <property type="project" value="UniProtKB-SubCell"/>
</dbReference>
<proteinExistence type="inferred from homology"/>
<evidence type="ECO:0000256" key="3">
    <source>
        <dbReference type="ARBA" id="ARBA00022327"/>
    </source>
</evidence>
<dbReference type="OrthoDB" id="10055570at2759"/>
<comment type="similarity">
    <text evidence="2">Belongs to the CCDC172 family.</text>
</comment>
<evidence type="ECO:0000256" key="7">
    <source>
        <dbReference type="SAM" id="MobiDB-lite"/>
    </source>
</evidence>
<gene>
    <name evidence="8" type="primary">Ccdc172</name>
    <name evidence="8" type="ORF">ALELAT_R01828</name>
</gene>
<keyword evidence="4" id="KW-0963">Cytoplasm</keyword>
<protein>
    <recommendedName>
        <fullName evidence="3">Coiled-coil domain-containing protein 172</fullName>
    </recommendedName>
</protein>
<feature type="region of interest" description="Disordered" evidence="7">
    <location>
        <begin position="130"/>
        <end position="149"/>
    </location>
</feature>
<accession>A0A7L0WPY0</accession>
<feature type="coiled-coil region" evidence="6">
    <location>
        <begin position="12"/>
        <end position="39"/>
    </location>
</feature>
<feature type="compositionally biased region" description="Polar residues" evidence="7">
    <location>
        <begin position="139"/>
        <end position="149"/>
    </location>
</feature>
<comment type="caution">
    <text evidence="8">The sequence shown here is derived from an EMBL/GenBank/DDBJ whole genome shotgun (WGS) entry which is preliminary data.</text>
</comment>
<dbReference type="PANTHER" id="PTHR22419">
    <property type="entry name" value="COILED-COIL DOMAIN-CONTAINING PROTEIN 172"/>
    <property type="match status" value="1"/>
</dbReference>
<sequence>KVQQLSEKMFFLEILKKREDSLEKQKAELINQRSILLKNFVYAKKKKAEEEDNFTREVTEFNTEYGLTSNRDLLIKKKVKTEINDLEKIESMEHKNVQLNALHLQKKELKQELFNLEKLIKAAEGTTKDLEAEKVQVTEKPQTNPECLR</sequence>
<evidence type="ECO:0000313" key="8">
    <source>
        <dbReference type="EMBL" id="NXL93269.1"/>
    </source>
</evidence>
<comment type="subcellular location">
    <subcellularLocation>
        <location evidence="1">Cytoplasm</location>
    </subcellularLocation>
</comment>
<feature type="non-terminal residue" evidence="8">
    <location>
        <position position="149"/>
    </location>
</feature>